<accession>A0AAF1KTA8</accession>
<dbReference type="KEGG" id="rtu:PR017_26680"/>
<proteinExistence type="inferred from homology"/>
<dbReference type="InterPro" id="IPR036165">
    <property type="entry name" value="YefM-like_sf"/>
</dbReference>
<dbReference type="Pfam" id="PF02604">
    <property type="entry name" value="PhdYeFM_antitox"/>
    <property type="match status" value="1"/>
</dbReference>
<protein>
    <recommendedName>
        <fullName evidence="2">Antitoxin</fullName>
    </recommendedName>
</protein>
<dbReference type="SUPFAM" id="SSF143120">
    <property type="entry name" value="YefM-like"/>
    <property type="match status" value="1"/>
</dbReference>
<keyword evidence="3" id="KW-0614">Plasmid</keyword>
<evidence type="ECO:0000256" key="2">
    <source>
        <dbReference type="RuleBase" id="RU362080"/>
    </source>
</evidence>
<evidence type="ECO:0000313" key="3">
    <source>
        <dbReference type="EMBL" id="WFR98967.1"/>
    </source>
</evidence>
<evidence type="ECO:0000313" key="4">
    <source>
        <dbReference type="Proteomes" id="UP000249499"/>
    </source>
</evidence>
<organism evidence="3 4">
    <name type="scientific">Rhizobium tumorigenes</name>
    <dbReference type="NCBI Taxonomy" id="2041385"/>
    <lineage>
        <taxon>Bacteria</taxon>
        <taxon>Pseudomonadati</taxon>
        <taxon>Pseudomonadota</taxon>
        <taxon>Alphaproteobacteria</taxon>
        <taxon>Hyphomicrobiales</taxon>
        <taxon>Rhizobiaceae</taxon>
        <taxon>Rhizobium/Agrobacterium group</taxon>
        <taxon>Rhizobium</taxon>
    </lineage>
</organism>
<geneLocation type="plasmid" evidence="3 4">
    <name>unnamed2</name>
</geneLocation>
<keyword evidence="4" id="KW-1185">Reference proteome</keyword>
<dbReference type="InterPro" id="IPR006442">
    <property type="entry name" value="Antitoxin_Phd/YefM"/>
</dbReference>
<dbReference type="Gene3D" id="3.40.1620.10">
    <property type="entry name" value="YefM-like domain"/>
    <property type="match status" value="1"/>
</dbReference>
<gene>
    <name evidence="3" type="ORF">PR017_26680</name>
</gene>
<dbReference type="NCBIfam" id="TIGR01552">
    <property type="entry name" value="phd_fam"/>
    <property type="match status" value="1"/>
</dbReference>
<evidence type="ECO:0000256" key="1">
    <source>
        <dbReference type="ARBA" id="ARBA00009981"/>
    </source>
</evidence>
<reference evidence="3 4" key="1">
    <citation type="journal article" date="2018" name="Sci. Rep.">
        <title>Rhizobium tumorigenes sp. nov., a novel plant tumorigenic bacterium isolated from cane gall tumors on thornless blackberry.</title>
        <authorList>
            <person name="Kuzmanovi N."/>
            <person name="Smalla K."/>
            <person name="Gronow S."/>
            <person name="PuBawska J."/>
        </authorList>
    </citation>
    <scope>NUCLEOTIDE SEQUENCE [LARGE SCALE GENOMIC DNA]</scope>
    <source>
        <strain evidence="3 4">1078</strain>
    </source>
</reference>
<comment type="function">
    <text evidence="2">Antitoxin component of a type II toxin-antitoxin (TA) system.</text>
</comment>
<dbReference type="AlphaFoldDB" id="A0AAF1KTA8"/>
<comment type="similarity">
    <text evidence="1 2">Belongs to the phD/YefM antitoxin family.</text>
</comment>
<dbReference type="EMBL" id="CP117259">
    <property type="protein sequence ID" value="WFR98967.1"/>
    <property type="molecule type" value="Genomic_DNA"/>
</dbReference>
<name>A0AAF1KTA8_9HYPH</name>
<sequence>MSALVKDAVASEPTIITRNGEKVAIILSLDDYRNLPGVRFGMDVLADEDSQPQE</sequence>
<dbReference type="Proteomes" id="UP000249499">
    <property type="component" value="Plasmid unnamed2"/>
</dbReference>
<reference evidence="4" key="2">
    <citation type="journal article" date="2023" name="MicrobiologyOpen">
        <title>Genomics of the tumorigenes clade of the family Rhizobiaceae and description of Rhizobium rhododendri sp. nov.</title>
        <authorList>
            <person name="Kuzmanovic N."/>
            <person name="diCenzo G.C."/>
            <person name="Bunk B."/>
            <person name="Sproeer C."/>
            <person name="Fruehling A."/>
            <person name="Neumann-Schaal M."/>
            <person name="Overmann J."/>
            <person name="Smalla K."/>
        </authorList>
    </citation>
    <scope>NUCLEOTIDE SEQUENCE [LARGE SCALE GENOMIC DNA]</scope>
    <source>
        <strain evidence="4">1078</strain>
        <plasmid evidence="4">unnamed2</plasmid>
    </source>
</reference>